<organism evidence="1 2">
    <name type="scientific">Marinoscillum luteum</name>
    <dbReference type="NCBI Taxonomy" id="861051"/>
    <lineage>
        <taxon>Bacteria</taxon>
        <taxon>Pseudomonadati</taxon>
        <taxon>Bacteroidota</taxon>
        <taxon>Cytophagia</taxon>
        <taxon>Cytophagales</taxon>
        <taxon>Reichenbachiellaceae</taxon>
        <taxon>Marinoscillum</taxon>
    </lineage>
</organism>
<sequence>MTSHAVRLIINTFIGFWFLTAAAQEVVVEDRYDEVFGLKPAFYLGLRSDLNMEDAALGLEVGIMNKSRNLNLFTTFDARPFRKKTLEYRGNNVFYQYPEERYFLGLGAEYVQHFEVADLGAFAQLNGVYTWGVYGGTERKPPNGWVAIPRFGLFRKVGDSAFLKLGYSYFDTKTSKVDRHRVFLSFGGFITRN</sequence>
<keyword evidence="2" id="KW-1185">Reference proteome</keyword>
<gene>
    <name evidence="1" type="ORF">ACHKAR_06375</name>
</gene>
<reference evidence="1 2" key="1">
    <citation type="journal article" date="2013" name="Int. J. Syst. Evol. Microbiol.">
        <title>Marinoscillum luteum sp. nov., isolated from marine sediment.</title>
        <authorList>
            <person name="Cha I.T."/>
            <person name="Park S.J."/>
            <person name="Kim S.J."/>
            <person name="Kim J.G."/>
            <person name="Jung M.Y."/>
            <person name="Shin K.S."/>
            <person name="Kwon K.K."/>
            <person name="Yang S.H."/>
            <person name="Seo Y.S."/>
            <person name="Rhee S.K."/>
        </authorList>
    </citation>
    <scope>NUCLEOTIDE SEQUENCE [LARGE SCALE GENOMIC DNA]</scope>
    <source>
        <strain evidence="1 2">KCTC 23939</strain>
    </source>
</reference>
<comment type="caution">
    <text evidence="1">The sequence shown here is derived from an EMBL/GenBank/DDBJ whole genome shotgun (WGS) entry which is preliminary data.</text>
</comment>
<evidence type="ECO:0000313" key="2">
    <source>
        <dbReference type="Proteomes" id="UP001610063"/>
    </source>
</evidence>
<name>A0ABW7N6K5_9BACT</name>
<evidence type="ECO:0000313" key="1">
    <source>
        <dbReference type="EMBL" id="MFH6983055.1"/>
    </source>
</evidence>
<protein>
    <recommendedName>
        <fullName evidence="3">Outer membrane protein beta-barrel domain-containing protein</fullName>
    </recommendedName>
</protein>
<dbReference type="Proteomes" id="UP001610063">
    <property type="component" value="Unassembled WGS sequence"/>
</dbReference>
<dbReference type="EMBL" id="JBIPKE010000014">
    <property type="protein sequence ID" value="MFH6983055.1"/>
    <property type="molecule type" value="Genomic_DNA"/>
</dbReference>
<evidence type="ECO:0008006" key="3">
    <source>
        <dbReference type="Google" id="ProtNLM"/>
    </source>
</evidence>
<accession>A0ABW7N6K5</accession>
<dbReference type="RefSeq" id="WP_395416640.1">
    <property type="nucleotide sequence ID" value="NZ_JBIPKE010000014.1"/>
</dbReference>
<proteinExistence type="predicted"/>